<evidence type="ECO:0000313" key="2">
    <source>
        <dbReference type="Proteomes" id="UP000295294"/>
    </source>
</evidence>
<dbReference type="AlphaFoldDB" id="A0A4P7LHR3"/>
<evidence type="ECO:0000313" key="1">
    <source>
        <dbReference type="EMBL" id="QBY55774.1"/>
    </source>
</evidence>
<organism evidence="1 2">
    <name type="scientific">Cupriavidus oxalaticus</name>
    <dbReference type="NCBI Taxonomy" id="96344"/>
    <lineage>
        <taxon>Bacteria</taxon>
        <taxon>Pseudomonadati</taxon>
        <taxon>Pseudomonadota</taxon>
        <taxon>Betaproteobacteria</taxon>
        <taxon>Burkholderiales</taxon>
        <taxon>Burkholderiaceae</taxon>
        <taxon>Cupriavidus</taxon>
    </lineage>
</organism>
<name>A0A4P7LHR3_9BURK</name>
<reference evidence="1 2" key="1">
    <citation type="submission" date="2019-03" db="EMBL/GenBank/DDBJ databases">
        <title>Efficiently degradation of phenoxyalkanoic acid herbicides by Cupriavidus oxalaticus strain X32.</title>
        <authorList>
            <person name="Sheng X."/>
        </authorList>
    </citation>
    <scope>NUCLEOTIDE SEQUENCE [LARGE SCALE GENOMIC DNA]</scope>
    <source>
        <strain evidence="1 2">X32</strain>
        <plasmid evidence="1 2">unnamed1</plasmid>
    </source>
</reference>
<dbReference type="InterPro" id="IPR009962">
    <property type="entry name" value="DUF1488"/>
</dbReference>
<geneLocation type="plasmid" evidence="1">
    <name>unnamed1</name>
</geneLocation>
<dbReference type="RefSeq" id="WP_133092822.1">
    <property type="nucleotide sequence ID" value="NZ_CP038636.1"/>
</dbReference>
<dbReference type="OrthoDB" id="8967044at2"/>
<sequence>MHTIDFTGDVPEYCPSGPSLQCPVKVDGVPATYEITAEALEDHFGARSYRSEDLVPAFLRNRQDIERVAGALFEMTGAKHIVLHSGHFRFAV</sequence>
<dbReference type="EMBL" id="CP038636">
    <property type="protein sequence ID" value="QBY55774.1"/>
    <property type="molecule type" value="Genomic_DNA"/>
</dbReference>
<dbReference type="Pfam" id="PF07369">
    <property type="entry name" value="DUF1488"/>
    <property type="match status" value="1"/>
</dbReference>
<dbReference type="Proteomes" id="UP000295294">
    <property type="component" value="Plasmid unnamed1"/>
</dbReference>
<keyword evidence="1" id="KW-0614">Plasmid</keyword>
<dbReference type="InterPro" id="IPR036692">
    <property type="entry name" value="Shew3726-like_sf"/>
</dbReference>
<dbReference type="KEGG" id="cox:E0W60_32950"/>
<gene>
    <name evidence="1" type="ORF">E0W60_32950</name>
</gene>
<accession>A0A4P7LHR3</accession>
<dbReference type="Gene3D" id="3.30.160.140">
    <property type="entry name" value="Shew3726-like"/>
    <property type="match status" value="1"/>
</dbReference>
<proteinExistence type="predicted"/>
<dbReference type="SUPFAM" id="SSF160272">
    <property type="entry name" value="Shew3726-like"/>
    <property type="match status" value="1"/>
</dbReference>
<protein>
    <submittedName>
        <fullName evidence="1">DUF1488 domain-containing protein</fullName>
    </submittedName>
</protein>